<evidence type="ECO:0000313" key="2">
    <source>
        <dbReference type="EMBL" id="CAL8111778.1"/>
    </source>
</evidence>
<dbReference type="Proteomes" id="UP001642540">
    <property type="component" value="Unassembled WGS sequence"/>
</dbReference>
<feature type="compositionally biased region" description="Acidic residues" evidence="1">
    <location>
        <begin position="172"/>
        <end position="184"/>
    </location>
</feature>
<sequence>MAGHGGGTAFNPKESTSRVSSSPKSAIVSSSSTSSKAKVCDPKTAIQHSHHHDLRDPYYGVFPTDNDNTEMGGGFSSAASVDSSSSASSTSGSEFDEMPASGINYCGTRSGGGHDNLPISTFLSVKKFKGHSLKKFKGSEIICKGGIIIRGERQRVHSDSSTMISPSVILTGDDDEENDVEESAVDGNTGRLGARGSGRNEVANQKTSSEADSSTDMDSQQLEQEQRRSVCLKFSIFSFSFYSIQVLVYLPTHT</sequence>
<dbReference type="EMBL" id="CAXLJM020000046">
    <property type="protein sequence ID" value="CAL8111778.1"/>
    <property type="molecule type" value="Genomic_DNA"/>
</dbReference>
<feature type="compositionally biased region" description="Low complexity" evidence="1">
    <location>
        <begin position="76"/>
        <end position="93"/>
    </location>
</feature>
<organism evidence="2 3">
    <name type="scientific">Orchesella dallaii</name>
    <dbReference type="NCBI Taxonomy" id="48710"/>
    <lineage>
        <taxon>Eukaryota</taxon>
        <taxon>Metazoa</taxon>
        <taxon>Ecdysozoa</taxon>
        <taxon>Arthropoda</taxon>
        <taxon>Hexapoda</taxon>
        <taxon>Collembola</taxon>
        <taxon>Entomobryomorpha</taxon>
        <taxon>Entomobryoidea</taxon>
        <taxon>Orchesellidae</taxon>
        <taxon>Orchesellinae</taxon>
        <taxon>Orchesella</taxon>
    </lineage>
</organism>
<gene>
    <name evidence="2" type="ORF">ODALV1_LOCUS15351</name>
</gene>
<feature type="region of interest" description="Disordered" evidence="1">
    <location>
        <begin position="154"/>
        <end position="222"/>
    </location>
</feature>
<accession>A0ABP1QVU2</accession>
<reference evidence="2 3" key="1">
    <citation type="submission" date="2024-08" db="EMBL/GenBank/DDBJ databases">
        <authorList>
            <person name="Cucini C."/>
            <person name="Frati F."/>
        </authorList>
    </citation>
    <scope>NUCLEOTIDE SEQUENCE [LARGE SCALE GENOMIC DNA]</scope>
</reference>
<comment type="caution">
    <text evidence="2">The sequence shown here is derived from an EMBL/GenBank/DDBJ whole genome shotgun (WGS) entry which is preliminary data.</text>
</comment>
<keyword evidence="3" id="KW-1185">Reference proteome</keyword>
<proteinExistence type="predicted"/>
<evidence type="ECO:0000256" key="1">
    <source>
        <dbReference type="SAM" id="MobiDB-lite"/>
    </source>
</evidence>
<name>A0ABP1QVU2_9HEXA</name>
<protein>
    <submittedName>
        <fullName evidence="2">Uncharacterized protein</fullName>
    </submittedName>
</protein>
<feature type="region of interest" description="Disordered" evidence="1">
    <location>
        <begin position="1"/>
        <end position="98"/>
    </location>
</feature>
<feature type="compositionally biased region" description="Low complexity" evidence="1">
    <location>
        <begin position="17"/>
        <end position="37"/>
    </location>
</feature>
<feature type="compositionally biased region" description="Polar residues" evidence="1">
    <location>
        <begin position="202"/>
        <end position="222"/>
    </location>
</feature>
<evidence type="ECO:0000313" key="3">
    <source>
        <dbReference type="Proteomes" id="UP001642540"/>
    </source>
</evidence>